<dbReference type="GO" id="GO:0003841">
    <property type="term" value="F:1-acylglycerol-3-phosphate O-acyltransferase activity"/>
    <property type="evidence" value="ECO:0007669"/>
    <property type="project" value="TreeGrafter"/>
</dbReference>
<protein>
    <submittedName>
        <fullName evidence="5">1-acyl-sn-glycerol-3-phosphate acyltransferase</fullName>
    </submittedName>
</protein>
<feature type="domain" description="Phospholipid/glycerol acyltransferase" evidence="4">
    <location>
        <begin position="67"/>
        <end position="182"/>
    </location>
</feature>
<evidence type="ECO:0000313" key="5">
    <source>
        <dbReference type="EMBL" id="NMF10114.1"/>
    </source>
</evidence>
<dbReference type="GO" id="GO:0006654">
    <property type="term" value="P:phosphatidic acid biosynthetic process"/>
    <property type="evidence" value="ECO:0007669"/>
    <property type="project" value="TreeGrafter"/>
</dbReference>
<dbReference type="GO" id="GO:0005886">
    <property type="term" value="C:plasma membrane"/>
    <property type="evidence" value="ECO:0007669"/>
    <property type="project" value="TreeGrafter"/>
</dbReference>
<dbReference type="PANTHER" id="PTHR10434:SF55">
    <property type="entry name" value="POSSIBLE ACYLTRANSFERASE"/>
    <property type="match status" value="1"/>
</dbReference>
<organism evidence="5 6">
    <name type="scientific">Corynebacterium xerosis</name>
    <dbReference type="NCBI Taxonomy" id="1725"/>
    <lineage>
        <taxon>Bacteria</taxon>
        <taxon>Bacillati</taxon>
        <taxon>Actinomycetota</taxon>
        <taxon>Actinomycetes</taxon>
        <taxon>Mycobacteriales</taxon>
        <taxon>Corynebacteriaceae</taxon>
        <taxon>Corynebacterium</taxon>
    </lineage>
</organism>
<proteinExistence type="predicted"/>
<reference evidence="5 6" key="1">
    <citation type="submission" date="2020-04" db="EMBL/GenBank/DDBJ databases">
        <authorList>
            <person name="Hitch T.C.A."/>
            <person name="Wylensek D."/>
            <person name="Clavel T."/>
        </authorList>
    </citation>
    <scope>NUCLEOTIDE SEQUENCE [LARGE SCALE GENOMIC DNA]</scope>
    <source>
        <strain evidence="5 6">BL-383-APC-2I</strain>
    </source>
</reference>
<dbReference type="Pfam" id="PF01553">
    <property type="entry name" value="Acyltransferase"/>
    <property type="match status" value="1"/>
</dbReference>
<dbReference type="PANTHER" id="PTHR10434">
    <property type="entry name" value="1-ACYL-SN-GLYCEROL-3-PHOSPHATE ACYLTRANSFERASE"/>
    <property type="match status" value="1"/>
</dbReference>
<evidence type="ECO:0000256" key="3">
    <source>
        <dbReference type="SAM" id="MobiDB-lite"/>
    </source>
</evidence>
<dbReference type="Proteomes" id="UP000589552">
    <property type="component" value="Unassembled WGS sequence"/>
</dbReference>
<evidence type="ECO:0000259" key="4">
    <source>
        <dbReference type="SMART" id="SM00563"/>
    </source>
</evidence>
<gene>
    <name evidence="5" type="ORF">HF852_11005</name>
</gene>
<dbReference type="SMART" id="SM00563">
    <property type="entry name" value="PlsC"/>
    <property type="match status" value="1"/>
</dbReference>
<dbReference type="SUPFAM" id="SSF69593">
    <property type="entry name" value="Glycerol-3-phosphate (1)-acyltransferase"/>
    <property type="match status" value="1"/>
</dbReference>
<feature type="compositionally biased region" description="Low complexity" evidence="3">
    <location>
        <begin position="323"/>
        <end position="352"/>
    </location>
</feature>
<dbReference type="EMBL" id="JABAGA010000007">
    <property type="protein sequence ID" value="NMF10114.1"/>
    <property type="molecule type" value="Genomic_DNA"/>
</dbReference>
<dbReference type="AlphaFoldDB" id="A0A7X9XTZ0"/>
<name>A0A7X9XTZ0_9CORY</name>
<keyword evidence="2 5" id="KW-0012">Acyltransferase</keyword>
<keyword evidence="1 5" id="KW-0808">Transferase</keyword>
<evidence type="ECO:0000313" key="6">
    <source>
        <dbReference type="Proteomes" id="UP000589552"/>
    </source>
</evidence>
<accession>A0A7X9XTZ0</accession>
<dbReference type="InterPro" id="IPR002123">
    <property type="entry name" value="Plipid/glycerol_acylTrfase"/>
</dbReference>
<evidence type="ECO:0000256" key="2">
    <source>
        <dbReference type="ARBA" id="ARBA00023315"/>
    </source>
</evidence>
<dbReference type="CDD" id="cd07989">
    <property type="entry name" value="LPLAT_AGPAT-like"/>
    <property type="match status" value="1"/>
</dbReference>
<feature type="region of interest" description="Disordered" evidence="3">
    <location>
        <begin position="297"/>
        <end position="352"/>
    </location>
</feature>
<evidence type="ECO:0000256" key="1">
    <source>
        <dbReference type="ARBA" id="ARBA00022679"/>
    </source>
</evidence>
<comment type="caution">
    <text evidence="5">The sequence shown here is derived from an EMBL/GenBank/DDBJ whole genome shotgun (WGS) entry which is preliminary data.</text>
</comment>
<sequence length="352" mass="37960">MTFDASKYTKIKGFTVPKSFRPAPLTAEAKEWFYGRTILPAAIGYMRFQGLDITVEGAENMPVDGGAMVAVNHTGYFDFVYAGIPAFLNGRRLVRFMAKKEIFDNKIAGPLMRKMKHIEVDRFAGRGAYEEAVRRLRAGALVGIFPEATISRSFEIKELKTGTARLADDAGVPMVPVIMFGSQRVWTKGHKKQLGRVNVPVWIRVGEPIATTGDAAADTKTLQDAMAEQLHQLRLDYIDRYGDAPGAYWMPASLGGSAPTLEEANVMDEKLRLERIAKRDAKRDAKLIAEGKEPLGDTKLNDAAARGGDGDGGFGDGGGNGHVNGSHGFDGNSADTAGDSAAGDSTACSPER</sequence>
<feature type="compositionally biased region" description="Gly residues" evidence="3">
    <location>
        <begin position="310"/>
        <end position="322"/>
    </location>
</feature>